<evidence type="ECO:0000313" key="1">
    <source>
        <dbReference type="EMBL" id="CAB4123316.1"/>
    </source>
</evidence>
<evidence type="ECO:0008006" key="2">
    <source>
        <dbReference type="Google" id="ProtNLM"/>
    </source>
</evidence>
<reference evidence="1" key="1">
    <citation type="submission" date="2020-04" db="EMBL/GenBank/DDBJ databases">
        <authorList>
            <person name="Chiriac C."/>
            <person name="Salcher M."/>
            <person name="Ghai R."/>
            <person name="Kavagutti S V."/>
        </authorList>
    </citation>
    <scope>NUCLEOTIDE SEQUENCE</scope>
</reference>
<sequence>MTLREIADLEGISHQAVAEILARALRKMAKALEDKKIKIEDLI</sequence>
<proteinExistence type="predicted"/>
<dbReference type="EMBL" id="LR796168">
    <property type="protein sequence ID" value="CAB4123316.1"/>
    <property type="molecule type" value="Genomic_DNA"/>
</dbReference>
<gene>
    <name evidence="1" type="ORF">UFOVP41_23</name>
</gene>
<dbReference type="InterPro" id="IPR013324">
    <property type="entry name" value="RNA_pol_sigma_r3/r4-like"/>
</dbReference>
<dbReference type="SUPFAM" id="SSF88659">
    <property type="entry name" value="Sigma3 and sigma4 domains of RNA polymerase sigma factors"/>
    <property type="match status" value="1"/>
</dbReference>
<dbReference type="InterPro" id="IPR036388">
    <property type="entry name" value="WH-like_DNA-bd_sf"/>
</dbReference>
<accession>A0A6J5KPY4</accession>
<organism evidence="1">
    <name type="scientific">uncultured Caudovirales phage</name>
    <dbReference type="NCBI Taxonomy" id="2100421"/>
    <lineage>
        <taxon>Viruses</taxon>
        <taxon>Duplodnaviria</taxon>
        <taxon>Heunggongvirae</taxon>
        <taxon>Uroviricota</taxon>
        <taxon>Caudoviricetes</taxon>
        <taxon>Peduoviridae</taxon>
        <taxon>Maltschvirus</taxon>
        <taxon>Maltschvirus maltsch</taxon>
    </lineage>
</organism>
<protein>
    <recommendedName>
        <fullName evidence="2">RNA polymerase sigma-70 region 4</fullName>
    </recommendedName>
</protein>
<dbReference type="Gene3D" id="1.10.10.10">
    <property type="entry name" value="Winged helix-like DNA-binding domain superfamily/Winged helix DNA-binding domain"/>
    <property type="match status" value="1"/>
</dbReference>
<name>A0A6J5KPY4_9CAUD</name>